<keyword evidence="1" id="KW-0812">Transmembrane</keyword>
<evidence type="ECO:0000313" key="2">
    <source>
        <dbReference type="EMBL" id="GAG89643.1"/>
    </source>
</evidence>
<name>X1BZK3_9ZZZZ</name>
<proteinExistence type="predicted"/>
<keyword evidence="1" id="KW-1133">Transmembrane helix</keyword>
<accession>X1BZK3</accession>
<feature type="transmembrane region" description="Helical" evidence="1">
    <location>
        <begin position="6"/>
        <end position="26"/>
    </location>
</feature>
<sequence>MKNQTTIKILAGIIIILLLISVGYLLNQQFKKQYEKGVNDGYNIVLNIILQDLQTSGYTQINTQNGTIILVPAQDEY</sequence>
<organism evidence="2">
    <name type="scientific">marine sediment metagenome</name>
    <dbReference type="NCBI Taxonomy" id="412755"/>
    <lineage>
        <taxon>unclassified sequences</taxon>
        <taxon>metagenomes</taxon>
        <taxon>ecological metagenomes</taxon>
    </lineage>
</organism>
<reference evidence="2" key="1">
    <citation type="journal article" date="2014" name="Front. Microbiol.">
        <title>High frequency of phylogenetically diverse reductive dehalogenase-homologous genes in deep subseafloor sedimentary metagenomes.</title>
        <authorList>
            <person name="Kawai M."/>
            <person name="Futagami T."/>
            <person name="Toyoda A."/>
            <person name="Takaki Y."/>
            <person name="Nishi S."/>
            <person name="Hori S."/>
            <person name="Arai W."/>
            <person name="Tsubouchi T."/>
            <person name="Morono Y."/>
            <person name="Uchiyama I."/>
            <person name="Ito T."/>
            <person name="Fujiyama A."/>
            <person name="Inagaki F."/>
            <person name="Takami H."/>
        </authorList>
    </citation>
    <scope>NUCLEOTIDE SEQUENCE</scope>
    <source>
        <strain evidence="2">Expedition CK06-06</strain>
    </source>
</reference>
<dbReference type="AlphaFoldDB" id="X1BZK3"/>
<protein>
    <submittedName>
        <fullName evidence="2">Uncharacterized protein</fullName>
    </submittedName>
</protein>
<dbReference type="EMBL" id="BART01011948">
    <property type="protein sequence ID" value="GAG89643.1"/>
    <property type="molecule type" value="Genomic_DNA"/>
</dbReference>
<keyword evidence="1" id="KW-0472">Membrane</keyword>
<evidence type="ECO:0000256" key="1">
    <source>
        <dbReference type="SAM" id="Phobius"/>
    </source>
</evidence>
<gene>
    <name evidence="2" type="ORF">S01H4_25185</name>
</gene>
<comment type="caution">
    <text evidence="2">The sequence shown here is derived from an EMBL/GenBank/DDBJ whole genome shotgun (WGS) entry which is preliminary data.</text>
</comment>